<feature type="transmembrane region" description="Helical" evidence="1">
    <location>
        <begin position="95"/>
        <end position="111"/>
    </location>
</feature>
<keyword evidence="1" id="KW-0812">Transmembrane</keyword>
<dbReference type="RefSeq" id="WP_311333678.1">
    <property type="nucleotide sequence ID" value="NZ_JAVRHZ010000008.1"/>
</dbReference>
<dbReference type="Pfam" id="PF00884">
    <property type="entry name" value="Sulfatase"/>
    <property type="match status" value="1"/>
</dbReference>
<organism evidence="3 4">
    <name type="scientific">Patiriisocius hiemis</name>
    <dbReference type="NCBI Taxonomy" id="3075604"/>
    <lineage>
        <taxon>Bacteria</taxon>
        <taxon>Pseudomonadati</taxon>
        <taxon>Bacteroidota</taxon>
        <taxon>Flavobacteriia</taxon>
        <taxon>Flavobacteriales</taxon>
        <taxon>Flavobacteriaceae</taxon>
        <taxon>Patiriisocius</taxon>
    </lineage>
</organism>
<protein>
    <submittedName>
        <fullName evidence="3">Sulfatase-like hydrolase/transferase</fullName>
    </submittedName>
</protein>
<evidence type="ECO:0000313" key="4">
    <source>
        <dbReference type="Proteomes" id="UP001254488"/>
    </source>
</evidence>
<evidence type="ECO:0000313" key="3">
    <source>
        <dbReference type="EMBL" id="MDT0556727.1"/>
    </source>
</evidence>
<dbReference type="SUPFAM" id="SSF53649">
    <property type="entry name" value="Alkaline phosphatase-like"/>
    <property type="match status" value="1"/>
</dbReference>
<dbReference type="InterPro" id="IPR000917">
    <property type="entry name" value="Sulfatase_N"/>
</dbReference>
<name>A0ABU2YG23_9FLAO</name>
<gene>
    <name evidence="3" type="ORF">RM538_11980</name>
</gene>
<feature type="domain" description="Sulfatase N-terminal" evidence="2">
    <location>
        <begin position="204"/>
        <end position="437"/>
    </location>
</feature>
<dbReference type="InterPro" id="IPR017850">
    <property type="entry name" value="Alkaline_phosphatase_core_sf"/>
</dbReference>
<feature type="transmembrane region" description="Helical" evidence="1">
    <location>
        <begin position="117"/>
        <end position="136"/>
    </location>
</feature>
<keyword evidence="1" id="KW-0472">Membrane</keyword>
<feature type="transmembrane region" description="Helical" evidence="1">
    <location>
        <begin position="36"/>
        <end position="55"/>
    </location>
</feature>
<keyword evidence="4" id="KW-1185">Reference proteome</keyword>
<comment type="caution">
    <text evidence="3">The sequence shown here is derived from an EMBL/GenBank/DDBJ whole genome shotgun (WGS) entry which is preliminary data.</text>
</comment>
<evidence type="ECO:0000256" key="1">
    <source>
        <dbReference type="SAM" id="Phobius"/>
    </source>
</evidence>
<proteinExistence type="predicted"/>
<sequence length="486" mass="56910">MKRKSSNYILYGVAAGLYPALYFFSRKPDILTSLEHYLFIFSFFLLLPTVSFLIIEKTSNYSKKYDKERLLTFYGVFSFLVLVQQITFVQHHKKLIILSGVVALIISYFFYRHFLKIVVLQLLLSILTIPLLYDTIKLKNSYSKNWIKTSDTIEEAVFKKKPNVYFIEADGYANFSELEKPLYNVKVDSFKEFVFSKGFKHYPNFRSNYPTTISSNASLFAMKHHYYNLDLKSDEVQHGRDIIMHDNATIKAFVNNGYNTTLITDTPYLLANRPKTLFKQSNYGFWNVSFLDNGIRKHRNNILEYFDEVLSEDFNKEQFFFIQFLNPWHIRTKSKNSKGGDIEKEKWLEGLEESNEIQIKLINKIKEKDPNALIVITADHGGYVGYDYTNQTKVKTTNRDSIMTIFSSNLLIHWPNGNNPEYDTELKSSVNLFRVLISYLSNEKSYLSNLQDNSSYIILDENTHKGIYKYINDSGEVTFEPYYIPD</sequence>
<dbReference type="EMBL" id="JAVRHZ010000008">
    <property type="protein sequence ID" value="MDT0556727.1"/>
    <property type="molecule type" value="Genomic_DNA"/>
</dbReference>
<feature type="transmembrane region" description="Helical" evidence="1">
    <location>
        <begin position="6"/>
        <end position="24"/>
    </location>
</feature>
<evidence type="ECO:0000259" key="2">
    <source>
        <dbReference type="Pfam" id="PF00884"/>
    </source>
</evidence>
<dbReference type="Gene3D" id="3.40.720.10">
    <property type="entry name" value="Alkaline Phosphatase, subunit A"/>
    <property type="match status" value="1"/>
</dbReference>
<accession>A0ABU2YG23</accession>
<keyword evidence="1" id="KW-1133">Transmembrane helix</keyword>
<dbReference type="Proteomes" id="UP001254488">
    <property type="component" value="Unassembled WGS sequence"/>
</dbReference>
<feature type="transmembrane region" description="Helical" evidence="1">
    <location>
        <begin position="70"/>
        <end position="88"/>
    </location>
</feature>
<reference evidence="3 4" key="1">
    <citation type="submission" date="2023-09" db="EMBL/GenBank/DDBJ databases">
        <authorList>
            <person name="Rey-Velasco X."/>
        </authorList>
    </citation>
    <scope>NUCLEOTIDE SEQUENCE [LARGE SCALE GENOMIC DNA]</scope>
    <source>
        <strain evidence="3 4">W242</strain>
    </source>
</reference>